<protein>
    <submittedName>
        <fullName evidence="1">Uncharacterized protein</fullName>
    </submittedName>
</protein>
<comment type="caution">
    <text evidence="1">The sequence shown here is derived from an EMBL/GenBank/DDBJ whole genome shotgun (WGS) entry which is preliminary data.</text>
</comment>
<accession>A0ABT5L9C9</accession>
<sequence>MNYYSLFYNLHIIIIYDKMKKYLFIKNKIIIFI</sequence>
<name>A0ABT5L9C9_9MOLU</name>
<organism evidence="1 2">
    <name type="scientific">Columbia Basin potato purple top phytoplasma</name>
    <dbReference type="NCBI Taxonomy" id="307134"/>
    <lineage>
        <taxon>Bacteria</taxon>
        <taxon>Bacillati</taxon>
        <taxon>Mycoplasmatota</taxon>
        <taxon>Mollicutes</taxon>
        <taxon>Acholeplasmatales</taxon>
        <taxon>Acholeplasmataceae</taxon>
        <taxon>Candidatus Phytoplasma</taxon>
        <taxon>16SrVI (Clover proliferation group)</taxon>
    </lineage>
</organism>
<dbReference type="EMBL" id="JANHJP010000008">
    <property type="protein sequence ID" value="MDC9032201.1"/>
    <property type="molecule type" value="Genomic_DNA"/>
</dbReference>
<gene>
    <name evidence="1" type="ORF">M8044_000423</name>
</gene>
<evidence type="ECO:0000313" key="2">
    <source>
        <dbReference type="Proteomes" id="UP001221763"/>
    </source>
</evidence>
<dbReference type="Proteomes" id="UP001221763">
    <property type="component" value="Unassembled WGS sequence"/>
</dbReference>
<keyword evidence="2" id="KW-1185">Reference proteome</keyword>
<reference evidence="1 2" key="1">
    <citation type="journal article" date="2023" name="Plant">
        <title>Draft Genome Sequence Resource of CBPPT1, a 'Candidatus Phytoplasma trifolii'-Related Strain Associated with Potato Purple Top Disease in the Columbia Basin, U.S.A.</title>
        <authorList>
            <person name="Wei W."/>
            <person name="Shao J."/>
            <person name="Bottner-Parker K.D."/>
            <person name="Zhao Y."/>
        </authorList>
    </citation>
    <scope>NUCLEOTIDE SEQUENCE [LARGE SCALE GENOMIC DNA]</scope>
    <source>
        <strain evidence="1 2">CBPPT1</strain>
    </source>
</reference>
<evidence type="ECO:0000313" key="1">
    <source>
        <dbReference type="EMBL" id="MDC9032201.1"/>
    </source>
</evidence>
<proteinExistence type="predicted"/>